<organism evidence="5 6">
    <name type="scientific">Durusdinium trenchii</name>
    <dbReference type="NCBI Taxonomy" id="1381693"/>
    <lineage>
        <taxon>Eukaryota</taxon>
        <taxon>Sar</taxon>
        <taxon>Alveolata</taxon>
        <taxon>Dinophyceae</taxon>
        <taxon>Suessiales</taxon>
        <taxon>Symbiodiniaceae</taxon>
        <taxon>Durusdinium</taxon>
    </lineage>
</organism>
<keyword evidence="1" id="KW-0479">Metal-binding</keyword>
<keyword evidence="1" id="KW-0863">Zinc-finger</keyword>
<dbReference type="InterPro" id="IPR013083">
    <property type="entry name" value="Znf_RING/FYVE/PHD"/>
</dbReference>
<evidence type="ECO:0000259" key="4">
    <source>
        <dbReference type="PROSITE" id="PS51416"/>
    </source>
</evidence>
<dbReference type="Proteomes" id="UP001642464">
    <property type="component" value="Unassembled WGS sequence"/>
</dbReference>
<gene>
    <name evidence="5" type="ORF">SCF082_LOCUS26043</name>
</gene>
<name>A0ABP0M416_9DINO</name>
<dbReference type="InterPro" id="IPR010606">
    <property type="entry name" value="Mib_Herc2"/>
</dbReference>
<keyword evidence="5" id="KW-0808">Transferase</keyword>
<accession>A0ABP0M416</accession>
<dbReference type="SMART" id="SM00184">
    <property type="entry name" value="RING"/>
    <property type="match status" value="1"/>
</dbReference>
<evidence type="ECO:0000259" key="3">
    <source>
        <dbReference type="PROSITE" id="PS50089"/>
    </source>
</evidence>
<feature type="domain" description="MIB/HERC2" evidence="4">
    <location>
        <begin position="56"/>
        <end position="127"/>
    </location>
</feature>
<dbReference type="Pfam" id="PF13923">
    <property type="entry name" value="zf-C3HC4_2"/>
    <property type="match status" value="1"/>
</dbReference>
<feature type="domain" description="MIB/HERC2" evidence="4">
    <location>
        <begin position="130"/>
        <end position="202"/>
    </location>
</feature>
<dbReference type="InterPro" id="IPR001841">
    <property type="entry name" value="Znf_RING"/>
</dbReference>
<feature type="coiled-coil region" evidence="2">
    <location>
        <begin position="460"/>
        <end position="501"/>
    </location>
</feature>
<evidence type="ECO:0000256" key="2">
    <source>
        <dbReference type="SAM" id="Coils"/>
    </source>
</evidence>
<dbReference type="InterPro" id="IPR037252">
    <property type="entry name" value="Mib_Herc2_sf"/>
</dbReference>
<sequence>DWTWEDQDGGGPGITIEGCLDEGWVRVRWDRVWRTYNYRVGAEGSYDLVYNSFVAAPGEILTSAEVGIRVRRGPDWKWHNQDGGGAGITIDGVERDGWVRVCWDTGMEQRYRVGAQGSYDLIIDFSYPPAHGQVLRIPEPGIRVRRGPDWKWQNQDGGGLGTTQPCSMAGWVCVWWDHEPVCHHMYRVGAEGKYDLTVAEPRSTDYMVGRRVRFIQGSEHVDFSGCPGSALSFGAGWTQYIHRIEGEWFTTQQFATLWAPLSAVQLTESEDSNYVGYSEEEMEEGVTSFMDSEGDSIECANHPGIGHDEEWLDVEEASSMQCPICLYVARDALAHDCGHLFCESCWDRWITDHRNCPVCREDGHSIVRAPRDQRKILNLKIRCPLDCGETIRLGDKEAHVTFCATYRRCSACGEEMLAEMLTIHEKEMCRCRPIPCELCSEMVRMDQMEAHMAGNVGIHMLALHKENQALKKENQTIKKESRSLKKEGQFLKARVEELERQVVARDESDA</sequence>
<dbReference type="PROSITE" id="PS51416">
    <property type="entry name" value="MIB_HERC2"/>
    <property type="match status" value="3"/>
</dbReference>
<dbReference type="PROSITE" id="PS50089">
    <property type="entry name" value="ZF_RING_2"/>
    <property type="match status" value="1"/>
</dbReference>
<keyword evidence="1" id="KW-0862">Zinc</keyword>
<dbReference type="EMBL" id="CAXAMM010019668">
    <property type="protein sequence ID" value="CAK9046215.1"/>
    <property type="molecule type" value="Genomic_DNA"/>
</dbReference>
<dbReference type="Gene3D" id="3.30.40.10">
    <property type="entry name" value="Zinc/RING finger domain, C3HC4 (zinc finger)"/>
    <property type="match status" value="2"/>
</dbReference>
<reference evidence="5 6" key="1">
    <citation type="submission" date="2024-02" db="EMBL/GenBank/DDBJ databases">
        <authorList>
            <person name="Chen Y."/>
            <person name="Shah S."/>
            <person name="Dougan E. K."/>
            <person name="Thang M."/>
            <person name="Chan C."/>
        </authorList>
    </citation>
    <scope>NUCLEOTIDE SEQUENCE [LARGE SCALE GENOMIC DNA]</scope>
</reference>
<comment type="caution">
    <text evidence="5">The sequence shown here is derived from an EMBL/GenBank/DDBJ whole genome shotgun (WGS) entry which is preliminary data.</text>
</comment>
<evidence type="ECO:0000313" key="5">
    <source>
        <dbReference type="EMBL" id="CAK9046215.1"/>
    </source>
</evidence>
<feature type="domain" description="RING-type" evidence="3">
    <location>
        <begin position="322"/>
        <end position="360"/>
    </location>
</feature>
<dbReference type="SUPFAM" id="SSF57850">
    <property type="entry name" value="RING/U-box"/>
    <property type="match status" value="1"/>
</dbReference>
<proteinExistence type="predicted"/>
<protein>
    <submittedName>
        <fullName evidence="5">TNF receptor-associated factor 6 (E3 ubiquitin-protein ligase TRAF6) (RING-type E3 ubiquitin transferase TRAF6)</fullName>
    </submittedName>
</protein>
<dbReference type="GO" id="GO:0016740">
    <property type="term" value="F:transferase activity"/>
    <property type="evidence" value="ECO:0007669"/>
    <property type="project" value="UniProtKB-KW"/>
</dbReference>
<keyword evidence="5" id="KW-0675">Receptor</keyword>
<feature type="non-terminal residue" evidence="5">
    <location>
        <position position="1"/>
    </location>
</feature>
<dbReference type="Gene3D" id="2.30.30.40">
    <property type="entry name" value="SH3 Domains"/>
    <property type="match status" value="3"/>
</dbReference>
<evidence type="ECO:0000313" key="6">
    <source>
        <dbReference type="Proteomes" id="UP001642464"/>
    </source>
</evidence>
<dbReference type="SUPFAM" id="SSF159034">
    <property type="entry name" value="Mib/herc2 domain-like"/>
    <property type="match status" value="3"/>
</dbReference>
<feature type="domain" description="MIB/HERC2" evidence="4">
    <location>
        <begin position="1"/>
        <end position="54"/>
    </location>
</feature>
<dbReference type="PANTHER" id="PTHR10131">
    <property type="entry name" value="TNF RECEPTOR ASSOCIATED FACTOR"/>
    <property type="match status" value="1"/>
</dbReference>
<evidence type="ECO:0000256" key="1">
    <source>
        <dbReference type="PROSITE-ProRule" id="PRU00175"/>
    </source>
</evidence>
<keyword evidence="6" id="KW-1185">Reference proteome</keyword>
<dbReference type="Pfam" id="PF06701">
    <property type="entry name" value="MIB_HERC2"/>
    <property type="match status" value="2"/>
</dbReference>
<dbReference type="PANTHER" id="PTHR10131:SF94">
    <property type="entry name" value="TNF RECEPTOR-ASSOCIATED FACTOR 4"/>
    <property type="match status" value="1"/>
</dbReference>
<keyword evidence="2" id="KW-0175">Coiled coil</keyword>